<comment type="caution">
    <text evidence="1">The sequence shown here is derived from an EMBL/GenBank/DDBJ whole genome shotgun (WGS) entry which is preliminary data.</text>
</comment>
<accession>A0AAE3LRT0</accession>
<dbReference type="AlphaFoldDB" id="A0AAE3LRT0"/>
<dbReference type="RefSeq" id="WP_263074332.1">
    <property type="nucleotide sequence ID" value="NZ_JAOUSF010000006.1"/>
</dbReference>
<keyword evidence="2" id="KW-1185">Reference proteome</keyword>
<proteinExistence type="predicted"/>
<gene>
    <name evidence="1" type="ORF">OEV98_15850</name>
</gene>
<organism evidence="1 2">
    <name type="scientific">Perspicuibacillus lycopersici</name>
    <dbReference type="NCBI Taxonomy" id="1325689"/>
    <lineage>
        <taxon>Bacteria</taxon>
        <taxon>Bacillati</taxon>
        <taxon>Bacillota</taxon>
        <taxon>Bacilli</taxon>
        <taxon>Bacillales</taxon>
        <taxon>Bacillaceae</taxon>
        <taxon>Perspicuibacillus</taxon>
    </lineage>
</organism>
<reference evidence="1" key="1">
    <citation type="submission" date="2022-10" db="EMBL/GenBank/DDBJ databases">
        <title>Description of Fervidibacillus gen. nov. in the family Fervidibacillaceae fam. nov. with two species, Fervidibacillus albus sp. nov., and Fervidibacillus halotolerans sp. nov., isolated from tidal flat sediments.</title>
        <authorList>
            <person name="Kwon K.K."/>
            <person name="Yang S.-H."/>
        </authorList>
    </citation>
    <scope>NUCLEOTIDE SEQUENCE</scope>
    <source>
        <strain evidence="1">JCM 19140</strain>
    </source>
</reference>
<sequence>MLNHFEVFQLMKLRQEQTEQTASIAWENYPDTNKMKVTTAGKQQYAPIICCCQCA</sequence>
<dbReference type="EMBL" id="JAOUSF010000006">
    <property type="protein sequence ID" value="MCU9615009.1"/>
    <property type="molecule type" value="Genomic_DNA"/>
</dbReference>
<protein>
    <submittedName>
        <fullName evidence="1">Uncharacterized protein</fullName>
    </submittedName>
</protein>
<evidence type="ECO:0000313" key="1">
    <source>
        <dbReference type="EMBL" id="MCU9615009.1"/>
    </source>
</evidence>
<evidence type="ECO:0000313" key="2">
    <source>
        <dbReference type="Proteomes" id="UP001209318"/>
    </source>
</evidence>
<dbReference type="Proteomes" id="UP001209318">
    <property type="component" value="Unassembled WGS sequence"/>
</dbReference>
<name>A0AAE3LRT0_9BACI</name>